<keyword evidence="2" id="KW-1185">Reference proteome</keyword>
<evidence type="ECO:0000313" key="1">
    <source>
        <dbReference type="EMBL" id="AGI68337.1"/>
    </source>
</evidence>
<dbReference type="InterPro" id="IPR046705">
    <property type="entry name" value="DUF6778"/>
</dbReference>
<dbReference type="AlphaFoldDB" id="M9R7Y0"/>
<accession>M9R7Y0</accession>
<sequence>MMQISRTKVPRNFSAITHFQPHPPQSLYYIGVALSGGKRLGTVPADTMKILKAVAFDAIIAGLTACSAVGSVSWSPRLEVTRLDGQAAPQILHDYSLHSISFAVPADMTVSEANSCYPITDIAWRGDPVGNRPQQIDEIFQPLAAVRRWRLTI</sequence>
<dbReference type="KEGG" id="oat:OAN307_c27620"/>
<dbReference type="Proteomes" id="UP000005307">
    <property type="component" value="Chromosome"/>
</dbReference>
<dbReference type="EMBL" id="CP003740">
    <property type="protein sequence ID" value="AGI68337.1"/>
    <property type="molecule type" value="Genomic_DNA"/>
</dbReference>
<dbReference type="Pfam" id="PF20569">
    <property type="entry name" value="DUF6778"/>
    <property type="match status" value="1"/>
</dbReference>
<dbReference type="STRING" id="391626.OAN307_c27620"/>
<gene>
    <name evidence="1" type="ORF">OAN307_c27620</name>
</gene>
<proteinExistence type="predicted"/>
<reference evidence="1 2" key="1">
    <citation type="journal article" date="2013" name="PLoS ONE">
        <title>Poles Apart: Arctic and Antarctic Octadecabacter strains Share High Genome Plasticity and a New Type of Xanthorhodopsin.</title>
        <authorList>
            <person name="Vollmers J."/>
            <person name="Voget S."/>
            <person name="Dietrich S."/>
            <person name="Gollnow K."/>
            <person name="Smits M."/>
            <person name="Meyer K."/>
            <person name="Brinkhoff T."/>
            <person name="Simon M."/>
            <person name="Daniel R."/>
        </authorList>
    </citation>
    <scope>NUCLEOTIDE SEQUENCE [LARGE SCALE GENOMIC DNA]</scope>
    <source>
        <strain evidence="1 2">307</strain>
    </source>
</reference>
<dbReference type="HOGENOM" id="CLU_1711384_0_0_5"/>
<name>M9R7Y0_9RHOB</name>
<organism evidence="1 2">
    <name type="scientific">Octadecabacter antarcticus 307</name>
    <dbReference type="NCBI Taxonomy" id="391626"/>
    <lineage>
        <taxon>Bacteria</taxon>
        <taxon>Pseudomonadati</taxon>
        <taxon>Pseudomonadota</taxon>
        <taxon>Alphaproteobacteria</taxon>
        <taxon>Rhodobacterales</taxon>
        <taxon>Roseobacteraceae</taxon>
        <taxon>Octadecabacter</taxon>
    </lineage>
</organism>
<protein>
    <submittedName>
        <fullName evidence="1">Uncharacterized protein</fullName>
    </submittedName>
</protein>
<evidence type="ECO:0000313" key="2">
    <source>
        <dbReference type="Proteomes" id="UP000005307"/>
    </source>
</evidence>